<comment type="caution">
    <text evidence="2">The sequence shown here is derived from an EMBL/GenBank/DDBJ whole genome shotgun (WGS) entry which is preliminary data.</text>
</comment>
<dbReference type="EMBL" id="JAIVGD010000003">
    <property type="protein sequence ID" value="KAH0775853.1"/>
    <property type="molecule type" value="Genomic_DNA"/>
</dbReference>
<feature type="compositionally biased region" description="Polar residues" evidence="1">
    <location>
        <begin position="32"/>
        <end position="41"/>
    </location>
</feature>
<proteinExistence type="predicted"/>
<reference evidence="2 3" key="1">
    <citation type="journal article" date="2021" name="bioRxiv">
        <title>Chromosome-scale and haplotype-resolved genome assembly of a tetraploid potato cultivar.</title>
        <authorList>
            <person name="Sun H."/>
            <person name="Jiao W.-B."/>
            <person name="Krause K."/>
            <person name="Campoy J.A."/>
            <person name="Goel M."/>
            <person name="Folz-Donahue K."/>
            <person name="Kukat C."/>
            <person name="Huettel B."/>
            <person name="Schneeberger K."/>
        </authorList>
    </citation>
    <scope>NUCLEOTIDE SEQUENCE [LARGE SCALE GENOMIC DNA]</scope>
    <source>
        <strain evidence="2">SolTubOtavaFocal</strain>
        <tissue evidence="2">Leaves</tissue>
    </source>
</reference>
<keyword evidence="3" id="KW-1185">Reference proteome</keyword>
<dbReference type="Proteomes" id="UP000826656">
    <property type="component" value="Unassembled WGS sequence"/>
</dbReference>
<feature type="region of interest" description="Disordered" evidence="1">
    <location>
        <begin position="20"/>
        <end position="63"/>
    </location>
</feature>
<sequence length="63" mass="7032">MRKLDDKSENTLLINLTSKKLKKKQSYTTKINKSNENTTSAEDGKSPMAKTTGMGQSPKTKQQ</sequence>
<feature type="compositionally biased region" description="Polar residues" evidence="1">
    <location>
        <begin position="53"/>
        <end position="63"/>
    </location>
</feature>
<evidence type="ECO:0000313" key="2">
    <source>
        <dbReference type="EMBL" id="KAH0775853.1"/>
    </source>
</evidence>
<protein>
    <submittedName>
        <fullName evidence="2">Uncharacterized protein</fullName>
    </submittedName>
</protein>
<accession>A0ABQ7W524</accession>
<evidence type="ECO:0000313" key="3">
    <source>
        <dbReference type="Proteomes" id="UP000826656"/>
    </source>
</evidence>
<name>A0ABQ7W524_SOLTU</name>
<gene>
    <name evidence="2" type="ORF">KY290_007264</name>
</gene>
<organism evidence="2 3">
    <name type="scientific">Solanum tuberosum</name>
    <name type="common">Potato</name>
    <dbReference type="NCBI Taxonomy" id="4113"/>
    <lineage>
        <taxon>Eukaryota</taxon>
        <taxon>Viridiplantae</taxon>
        <taxon>Streptophyta</taxon>
        <taxon>Embryophyta</taxon>
        <taxon>Tracheophyta</taxon>
        <taxon>Spermatophyta</taxon>
        <taxon>Magnoliopsida</taxon>
        <taxon>eudicotyledons</taxon>
        <taxon>Gunneridae</taxon>
        <taxon>Pentapetalae</taxon>
        <taxon>asterids</taxon>
        <taxon>lamiids</taxon>
        <taxon>Solanales</taxon>
        <taxon>Solanaceae</taxon>
        <taxon>Solanoideae</taxon>
        <taxon>Solaneae</taxon>
        <taxon>Solanum</taxon>
    </lineage>
</organism>
<evidence type="ECO:0000256" key="1">
    <source>
        <dbReference type="SAM" id="MobiDB-lite"/>
    </source>
</evidence>